<evidence type="ECO:0000256" key="1">
    <source>
        <dbReference type="SAM" id="Phobius"/>
    </source>
</evidence>
<keyword evidence="1" id="KW-0812">Transmembrane</keyword>
<evidence type="ECO:0000313" key="3">
    <source>
        <dbReference type="Proteomes" id="UP001295462"/>
    </source>
</evidence>
<gene>
    <name evidence="2" type="ORF">THF1A12_800007</name>
</gene>
<accession>A0AAU9QXE4</accession>
<proteinExistence type="predicted"/>
<organism evidence="2 3">
    <name type="scientific">Vibrio jasicida</name>
    <dbReference type="NCBI Taxonomy" id="766224"/>
    <lineage>
        <taxon>Bacteria</taxon>
        <taxon>Pseudomonadati</taxon>
        <taxon>Pseudomonadota</taxon>
        <taxon>Gammaproteobacteria</taxon>
        <taxon>Vibrionales</taxon>
        <taxon>Vibrionaceae</taxon>
        <taxon>Vibrio</taxon>
    </lineage>
</organism>
<evidence type="ECO:0000313" key="2">
    <source>
        <dbReference type="EMBL" id="CAH1603831.1"/>
    </source>
</evidence>
<comment type="caution">
    <text evidence="2">The sequence shown here is derived from an EMBL/GenBank/DDBJ whole genome shotgun (WGS) entry which is preliminary data.</text>
</comment>
<feature type="transmembrane region" description="Helical" evidence="1">
    <location>
        <begin position="117"/>
        <end position="139"/>
    </location>
</feature>
<sequence length="155" mass="18289">MKFIPYHDFQFDSALYKDEVLNKIQDRTDKPTMLRRRKRKEFTGSVFTNSFDISKNLRRRNSFSPIIKGCVEDIDAGARITILMRMHPFIIALTLFWLVFIGASSVVMLYRAENIELPLFIPIIMFFCGLVFPPVSFWSEVRRQETRIRELLSTN</sequence>
<dbReference type="RefSeq" id="WP_409590395.1">
    <property type="nucleotide sequence ID" value="NZ_CAKMTZ010000138.1"/>
</dbReference>
<protein>
    <submittedName>
        <fullName evidence="2">Membrane protein</fullName>
    </submittedName>
</protein>
<dbReference type="AlphaFoldDB" id="A0AAU9QXE4"/>
<dbReference type="Proteomes" id="UP001295462">
    <property type="component" value="Unassembled WGS sequence"/>
</dbReference>
<dbReference type="EMBL" id="CAKMUD010000139">
    <property type="protein sequence ID" value="CAH1603831.1"/>
    <property type="molecule type" value="Genomic_DNA"/>
</dbReference>
<reference evidence="2" key="1">
    <citation type="submission" date="2022-01" db="EMBL/GenBank/DDBJ databases">
        <authorList>
            <person name="Lagorce A."/>
        </authorList>
    </citation>
    <scope>NUCLEOTIDE SEQUENCE</scope>
    <source>
        <strain evidence="2">Th15_F1_A12</strain>
    </source>
</reference>
<keyword evidence="1" id="KW-0472">Membrane</keyword>
<name>A0AAU9QXE4_9VIBR</name>
<keyword evidence="1" id="KW-1133">Transmembrane helix</keyword>
<feature type="transmembrane region" description="Helical" evidence="1">
    <location>
        <begin position="89"/>
        <end position="111"/>
    </location>
</feature>